<evidence type="ECO:0000313" key="3">
    <source>
        <dbReference type="Proteomes" id="UP001500740"/>
    </source>
</evidence>
<keyword evidence="1" id="KW-0472">Membrane</keyword>
<evidence type="ECO:0000256" key="1">
    <source>
        <dbReference type="SAM" id="Phobius"/>
    </source>
</evidence>
<sequence>MKLLRKIDSYFLYDEVTGESAPISDYLWFYGTLGFLLTFLAIFTYKLITF</sequence>
<feature type="transmembrane region" description="Helical" evidence="1">
    <location>
        <begin position="27"/>
        <end position="48"/>
    </location>
</feature>
<reference evidence="2 3" key="1">
    <citation type="journal article" date="2019" name="Int. J. Syst. Evol. Microbiol.">
        <title>The Global Catalogue of Microorganisms (GCM) 10K type strain sequencing project: providing services to taxonomists for standard genome sequencing and annotation.</title>
        <authorList>
            <consortium name="The Broad Institute Genomics Platform"/>
            <consortium name="The Broad Institute Genome Sequencing Center for Infectious Disease"/>
            <person name="Wu L."/>
            <person name="Ma J."/>
        </authorList>
    </citation>
    <scope>NUCLEOTIDE SEQUENCE [LARGE SCALE GENOMIC DNA]</scope>
    <source>
        <strain evidence="2 3">JCM 14193</strain>
    </source>
</reference>
<keyword evidence="1" id="KW-0812">Transmembrane</keyword>
<dbReference type="Proteomes" id="UP001500740">
    <property type="component" value="Unassembled WGS sequence"/>
</dbReference>
<gene>
    <name evidence="2" type="ORF">GCM10008935_07870</name>
</gene>
<organism evidence="2 3">
    <name type="scientific">Alkalibacillus silvisoli</name>
    <dbReference type="NCBI Taxonomy" id="392823"/>
    <lineage>
        <taxon>Bacteria</taxon>
        <taxon>Bacillati</taxon>
        <taxon>Bacillota</taxon>
        <taxon>Bacilli</taxon>
        <taxon>Bacillales</taxon>
        <taxon>Bacillaceae</taxon>
        <taxon>Alkalibacillus</taxon>
    </lineage>
</organism>
<evidence type="ECO:0008006" key="4">
    <source>
        <dbReference type="Google" id="ProtNLM"/>
    </source>
</evidence>
<name>A0ABN0ZQP0_9BACI</name>
<dbReference type="RefSeq" id="WP_343781944.1">
    <property type="nucleotide sequence ID" value="NZ_BAAACZ010000008.1"/>
</dbReference>
<keyword evidence="3" id="KW-1185">Reference proteome</keyword>
<protein>
    <recommendedName>
        <fullName evidence="4">DUF3961 domain-containing protein</fullName>
    </recommendedName>
</protein>
<accession>A0ABN0ZQP0</accession>
<dbReference type="EMBL" id="BAAACZ010000008">
    <property type="protein sequence ID" value="GAA0455438.1"/>
    <property type="molecule type" value="Genomic_DNA"/>
</dbReference>
<comment type="caution">
    <text evidence="2">The sequence shown here is derived from an EMBL/GenBank/DDBJ whole genome shotgun (WGS) entry which is preliminary data.</text>
</comment>
<proteinExistence type="predicted"/>
<evidence type="ECO:0000313" key="2">
    <source>
        <dbReference type="EMBL" id="GAA0455438.1"/>
    </source>
</evidence>
<keyword evidence="1" id="KW-1133">Transmembrane helix</keyword>